<sequence>MCDRSGTCSDTDTCQLVLRNERTGIETTEYYCKAHLVLRIWEVDADDDLEVVDATKLWH</sequence>
<proteinExistence type="predicted"/>
<dbReference type="Proteomes" id="UP000199112">
    <property type="component" value="Unassembled WGS sequence"/>
</dbReference>
<evidence type="ECO:0000313" key="2">
    <source>
        <dbReference type="Proteomes" id="UP000199112"/>
    </source>
</evidence>
<evidence type="ECO:0000313" key="1">
    <source>
        <dbReference type="EMBL" id="SEH12862.1"/>
    </source>
</evidence>
<gene>
    <name evidence="1" type="ORF">SAMN04487967_0999</name>
</gene>
<dbReference type="AlphaFoldDB" id="A0A1H6FR99"/>
<protein>
    <submittedName>
        <fullName evidence="1">Uncharacterized protein</fullName>
    </submittedName>
</protein>
<reference evidence="2" key="1">
    <citation type="submission" date="2016-10" db="EMBL/GenBank/DDBJ databases">
        <authorList>
            <person name="Varghese N."/>
            <person name="Submissions S."/>
        </authorList>
    </citation>
    <scope>NUCLEOTIDE SEQUENCE [LARGE SCALE GENOMIC DNA]</scope>
    <source>
        <strain evidence="2">CGMCC 1.8981</strain>
    </source>
</reference>
<dbReference type="RefSeq" id="WP_090505694.1">
    <property type="nucleotide sequence ID" value="NZ_FNWL01000001.1"/>
</dbReference>
<dbReference type="EMBL" id="FNWL01000001">
    <property type="protein sequence ID" value="SEH12862.1"/>
    <property type="molecule type" value="Genomic_DNA"/>
</dbReference>
<dbReference type="OrthoDB" id="189897at2157"/>
<name>A0A1H6FR99_9EURY</name>
<accession>A0A1H6FR99</accession>
<keyword evidence="2" id="KW-1185">Reference proteome</keyword>
<organism evidence="1 2">
    <name type="scientific">Natronorubrum sediminis</name>
    <dbReference type="NCBI Taxonomy" id="640943"/>
    <lineage>
        <taxon>Archaea</taxon>
        <taxon>Methanobacteriati</taxon>
        <taxon>Methanobacteriota</taxon>
        <taxon>Stenosarchaea group</taxon>
        <taxon>Halobacteria</taxon>
        <taxon>Halobacteriales</taxon>
        <taxon>Natrialbaceae</taxon>
        <taxon>Natronorubrum</taxon>
    </lineage>
</organism>